<dbReference type="PANTHER" id="PTHR43280">
    <property type="entry name" value="ARAC-FAMILY TRANSCRIPTIONAL REGULATOR"/>
    <property type="match status" value="1"/>
</dbReference>
<keyword evidence="6" id="KW-1185">Reference proteome</keyword>
<keyword evidence="1" id="KW-0805">Transcription regulation</keyword>
<protein>
    <submittedName>
        <fullName evidence="5">AraC family transcriptional regulator</fullName>
    </submittedName>
</protein>
<evidence type="ECO:0000256" key="3">
    <source>
        <dbReference type="ARBA" id="ARBA00023163"/>
    </source>
</evidence>
<evidence type="ECO:0000256" key="2">
    <source>
        <dbReference type="ARBA" id="ARBA00023125"/>
    </source>
</evidence>
<gene>
    <name evidence="5" type="ORF">C8P68_11145</name>
</gene>
<dbReference type="PROSITE" id="PS01124">
    <property type="entry name" value="HTH_ARAC_FAMILY_2"/>
    <property type="match status" value="1"/>
</dbReference>
<dbReference type="RefSeq" id="WP_107831445.1">
    <property type="nucleotide sequence ID" value="NZ_CP160205.1"/>
</dbReference>
<dbReference type="InterPro" id="IPR037923">
    <property type="entry name" value="HTH-like"/>
</dbReference>
<name>A0A2T5J4S0_9SPHI</name>
<dbReference type="PANTHER" id="PTHR43280:SF32">
    <property type="entry name" value="TRANSCRIPTIONAL REGULATORY PROTEIN"/>
    <property type="match status" value="1"/>
</dbReference>
<keyword evidence="2" id="KW-0238">DNA-binding</keyword>
<dbReference type="InterPro" id="IPR003313">
    <property type="entry name" value="AraC-bd"/>
</dbReference>
<evidence type="ECO:0000259" key="4">
    <source>
        <dbReference type="PROSITE" id="PS01124"/>
    </source>
</evidence>
<dbReference type="SMART" id="SM00342">
    <property type="entry name" value="HTH_ARAC"/>
    <property type="match status" value="1"/>
</dbReference>
<organism evidence="5 6">
    <name type="scientific">Mucilaginibacter yixingensis</name>
    <dbReference type="NCBI Taxonomy" id="1295612"/>
    <lineage>
        <taxon>Bacteria</taxon>
        <taxon>Pseudomonadati</taxon>
        <taxon>Bacteroidota</taxon>
        <taxon>Sphingobacteriia</taxon>
        <taxon>Sphingobacteriales</taxon>
        <taxon>Sphingobacteriaceae</taxon>
        <taxon>Mucilaginibacter</taxon>
    </lineage>
</organism>
<dbReference type="InterPro" id="IPR020449">
    <property type="entry name" value="Tscrpt_reg_AraC-type_HTH"/>
</dbReference>
<dbReference type="Gene3D" id="2.60.120.10">
    <property type="entry name" value="Jelly Rolls"/>
    <property type="match status" value="1"/>
</dbReference>
<dbReference type="InterPro" id="IPR018060">
    <property type="entry name" value="HTH_AraC"/>
</dbReference>
<dbReference type="SUPFAM" id="SSF46689">
    <property type="entry name" value="Homeodomain-like"/>
    <property type="match status" value="1"/>
</dbReference>
<evidence type="ECO:0000313" key="6">
    <source>
        <dbReference type="Proteomes" id="UP000244168"/>
    </source>
</evidence>
<proteinExistence type="predicted"/>
<dbReference type="PRINTS" id="PR00032">
    <property type="entry name" value="HTHARAC"/>
</dbReference>
<dbReference type="Pfam" id="PF12833">
    <property type="entry name" value="HTH_18"/>
    <property type="match status" value="1"/>
</dbReference>
<dbReference type="EMBL" id="QAOQ01000011">
    <property type="protein sequence ID" value="PTQ92668.1"/>
    <property type="molecule type" value="Genomic_DNA"/>
</dbReference>
<dbReference type="GO" id="GO:0003700">
    <property type="term" value="F:DNA-binding transcription factor activity"/>
    <property type="evidence" value="ECO:0007669"/>
    <property type="project" value="InterPro"/>
</dbReference>
<dbReference type="Proteomes" id="UP000244168">
    <property type="component" value="Unassembled WGS sequence"/>
</dbReference>
<evidence type="ECO:0000313" key="5">
    <source>
        <dbReference type="EMBL" id="PTQ92668.1"/>
    </source>
</evidence>
<evidence type="ECO:0000256" key="1">
    <source>
        <dbReference type="ARBA" id="ARBA00023015"/>
    </source>
</evidence>
<sequence length="294" mass="33580">MKSGFPVYDIYTLSGFQKDDFQISRFAPYLKVHPNLHLAHKHNFYHLVLFTDGGGHHTIDFESFPVHPGQIYFMVPGQVHSWAFEGHVDGYVINFSPEFLNTLLLKPDYLDQFRFFDGNALNDVVDIPADEQAVIISIIEQILFEGQNHRPMGGDMVRALLLQLFISIGRLQQGDQPVVAGSYNQTLLGSFQKLVEQHYIKLRLPKDYAAMLYITPNHLNALCKDVLGQSAGEVIRGRVLLEAKRLLVNLNLSISAIAYQLNFTDNSYFSKFFKKYEGITPEEFRNKILSQHTL</sequence>
<comment type="caution">
    <text evidence="5">The sequence shown here is derived from an EMBL/GenBank/DDBJ whole genome shotgun (WGS) entry which is preliminary data.</text>
</comment>
<feature type="domain" description="HTH araC/xylS-type" evidence="4">
    <location>
        <begin position="189"/>
        <end position="287"/>
    </location>
</feature>
<accession>A0A2T5J4S0</accession>
<dbReference type="InterPro" id="IPR009057">
    <property type="entry name" value="Homeodomain-like_sf"/>
</dbReference>
<dbReference type="Pfam" id="PF02311">
    <property type="entry name" value="AraC_binding"/>
    <property type="match status" value="1"/>
</dbReference>
<dbReference type="OrthoDB" id="2585681at2"/>
<dbReference type="InterPro" id="IPR014710">
    <property type="entry name" value="RmlC-like_jellyroll"/>
</dbReference>
<dbReference type="AlphaFoldDB" id="A0A2T5J4S0"/>
<keyword evidence="3" id="KW-0804">Transcription</keyword>
<reference evidence="5 6" key="1">
    <citation type="submission" date="2018-04" db="EMBL/GenBank/DDBJ databases">
        <title>Genomic Encyclopedia of Archaeal and Bacterial Type Strains, Phase II (KMG-II): from individual species to whole genera.</title>
        <authorList>
            <person name="Goeker M."/>
        </authorList>
    </citation>
    <scope>NUCLEOTIDE SEQUENCE [LARGE SCALE GENOMIC DNA]</scope>
    <source>
        <strain evidence="5 6">DSM 26809</strain>
    </source>
</reference>
<dbReference type="GO" id="GO:0043565">
    <property type="term" value="F:sequence-specific DNA binding"/>
    <property type="evidence" value="ECO:0007669"/>
    <property type="project" value="InterPro"/>
</dbReference>
<dbReference type="Gene3D" id="1.10.10.60">
    <property type="entry name" value="Homeodomain-like"/>
    <property type="match status" value="1"/>
</dbReference>
<dbReference type="SUPFAM" id="SSF51215">
    <property type="entry name" value="Regulatory protein AraC"/>
    <property type="match status" value="1"/>
</dbReference>